<evidence type="ECO:0000256" key="5">
    <source>
        <dbReference type="ARBA" id="ARBA00022833"/>
    </source>
</evidence>
<evidence type="ECO:0000313" key="10">
    <source>
        <dbReference type="EMBL" id="KAH7055587.1"/>
    </source>
</evidence>
<dbReference type="SUPFAM" id="SSF57667">
    <property type="entry name" value="beta-beta-alpha zinc fingers"/>
    <property type="match status" value="1"/>
</dbReference>
<feature type="compositionally biased region" description="Low complexity" evidence="8">
    <location>
        <begin position="79"/>
        <end position="88"/>
    </location>
</feature>
<comment type="caution">
    <text evidence="10">The sequence shown here is derived from an EMBL/GenBank/DDBJ whole genome shotgun (WGS) entry which is preliminary data.</text>
</comment>
<protein>
    <recommendedName>
        <fullName evidence="9">C2H2-type domain-containing protein</fullName>
    </recommendedName>
</protein>
<evidence type="ECO:0000256" key="1">
    <source>
        <dbReference type="ARBA" id="ARBA00004123"/>
    </source>
</evidence>
<sequence length="919" mass="99904">MADHSRPQPSSSSAPTTNTTSTTRTTPAAAPPGASYPASTSSTAPLPQHQHQHQHIPPTTTHRRGASQSSDEGRHSLKSSSTISGPRRSSTKALSPHRDGSSRNSVGASSSSAAAMQRSASPSEQPTKYTKTGRISKAKKGLKVHLCEACGKSYTRAEHLRRHQQNHSDSTLQCDWPGCGKTFHRTDLLERHRERHQDPSQHGDDETRRSSVASRDSFMSGGAVTPAPPATQPGPRPVDAQSYPVASSGMESAMPASTSSAPNMKYHSTQSFARTEAPIGAVDLIHTGSIFNDYRWNSPPPEYPVGNSDYASPGHVTQYPNDFAYVPHPYPAYRPRTLSNASFMEAWAQPAAPRSPASAASTQPFYWLDVDRADQSHTSFSGSSGVPSYATSDTSIYNYAAEHQQMQPSSYFSTSTTASYRSFDDLDTEEYRLLFPPQPLGIPSIDPQQMIEHLDKYWQAFHPHFPIKHRPTFVISSEKPLCLAAMMAMGAQYSSVVGARAESRMLHERCLKALAKREHEGLPTNARICDMQAVFLIEILSQFRGKRASNSLSATFQGMFRSLAADHSSHPTVSVDSLVPLPPHSDDIPLSRQWTAWIAASEKIRLLTACAILEAQVNTLLVRQVAETTVSGLSLPRPAPLAAWDAPQWTWRDMLPRLSDLSLRKSGQQAAVASADGEILDEFQAAQAIWMHNGPDDADDSLDSNISSKATRLAIHGIRLASSTPLRALLAVAGETWVFSEKVRSDEHAVAKESVKQWTNSLNDPSAINSPQQARVALEEALATLRLGADTSTVDACSALPPGAEIIFFYASLVLWAAVAAISYSRSPFTLTPPLMPPSAQQQNADAAVFAIRTFLAEEATRSVATIDIFLQTWRDGIEAVLDWVCEALSGPEAPGELIGGCVRVTEGLRRKGWAIAWF</sequence>
<dbReference type="InterPro" id="IPR036236">
    <property type="entry name" value="Znf_C2H2_sf"/>
</dbReference>
<evidence type="ECO:0000256" key="8">
    <source>
        <dbReference type="SAM" id="MobiDB-lite"/>
    </source>
</evidence>
<dbReference type="SMART" id="SM00355">
    <property type="entry name" value="ZnF_C2H2"/>
    <property type="match status" value="2"/>
</dbReference>
<dbReference type="PROSITE" id="PS50157">
    <property type="entry name" value="ZINC_FINGER_C2H2_2"/>
    <property type="match status" value="2"/>
</dbReference>
<dbReference type="Pfam" id="PF00096">
    <property type="entry name" value="zf-C2H2"/>
    <property type="match status" value="2"/>
</dbReference>
<feature type="compositionally biased region" description="Pro residues" evidence="8">
    <location>
        <begin position="226"/>
        <end position="236"/>
    </location>
</feature>
<feature type="compositionally biased region" description="Basic and acidic residues" evidence="8">
    <location>
        <begin position="192"/>
        <end position="209"/>
    </location>
</feature>
<feature type="compositionally biased region" description="Polar residues" evidence="8">
    <location>
        <begin position="255"/>
        <end position="264"/>
    </location>
</feature>
<organism evidence="10 11">
    <name type="scientific">Macrophomina phaseolina</name>
    <dbReference type="NCBI Taxonomy" id="35725"/>
    <lineage>
        <taxon>Eukaryota</taxon>
        <taxon>Fungi</taxon>
        <taxon>Dikarya</taxon>
        <taxon>Ascomycota</taxon>
        <taxon>Pezizomycotina</taxon>
        <taxon>Dothideomycetes</taxon>
        <taxon>Dothideomycetes incertae sedis</taxon>
        <taxon>Botryosphaeriales</taxon>
        <taxon>Botryosphaeriaceae</taxon>
        <taxon>Macrophomina</taxon>
    </lineage>
</organism>
<evidence type="ECO:0000256" key="7">
    <source>
        <dbReference type="PROSITE-ProRule" id="PRU00042"/>
    </source>
</evidence>
<feature type="domain" description="C2H2-type" evidence="9">
    <location>
        <begin position="172"/>
        <end position="201"/>
    </location>
</feature>
<dbReference type="CDD" id="cd12148">
    <property type="entry name" value="fungal_TF_MHR"/>
    <property type="match status" value="1"/>
</dbReference>
<evidence type="ECO:0000256" key="4">
    <source>
        <dbReference type="ARBA" id="ARBA00022771"/>
    </source>
</evidence>
<dbReference type="Gene3D" id="3.30.160.60">
    <property type="entry name" value="Classic Zinc Finger"/>
    <property type="match status" value="2"/>
</dbReference>
<dbReference type="PANTHER" id="PTHR40626:SF30">
    <property type="entry name" value="FINGER DOMAIN PROTEIN, PUTATIVE (AFU_ORTHOLOGUE AFUA_4G13600)-RELATED"/>
    <property type="match status" value="1"/>
</dbReference>
<accession>A0ABQ8GJK2</accession>
<proteinExistence type="predicted"/>
<evidence type="ECO:0000256" key="2">
    <source>
        <dbReference type="ARBA" id="ARBA00022723"/>
    </source>
</evidence>
<comment type="subcellular location">
    <subcellularLocation>
        <location evidence="1">Nucleus</location>
    </subcellularLocation>
</comment>
<dbReference type="Proteomes" id="UP000774617">
    <property type="component" value="Unassembled WGS sequence"/>
</dbReference>
<evidence type="ECO:0000256" key="6">
    <source>
        <dbReference type="ARBA" id="ARBA00023242"/>
    </source>
</evidence>
<keyword evidence="6" id="KW-0539">Nucleus</keyword>
<reference evidence="10 11" key="1">
    <citation type="journal article" date="2021" name="Nat. Commun.">
        <title>Genetic determinants of endophytism in the Arabidopsis root mycobiome.</title>
        <authorList>
            <person name="Mesny F."/>
            <person name="Miyauchi S."/>
            <person name="Thiergart T."/>
            <person name="Pickel B."/>
            <person name="Atanasova L."/>
            <person name="Karlsson M."/>
            <person name="Huettel B."/>
            <person name="Barry K.W."/>
            <person name="Haridas S."/>
            <person name="Chen C."/>
            <person name="Bauer D."/>
            <person name="Andreopoulos W."/>
            <person name="Pangilinan J."/>
            <person name="LaButti K."/>
            <person name="Riley R."/>
            <person name="Lipzen A."/>
            <person name="Clum A."/>
            <person name="Drula E."/>
            <person name="Henrissat B."/>
            <person name="Kohler A."/>
            <person name="Grigoriev I.V."/>
            <person name="Martin F.M."/>
            <person name="Hacquard S."/>
        </authorList>
    </citation>
    <scope>NUCLEOTIDE SEQUENCE [LARGE SCALE GENOMIC DNA]</scope>
    <source>
        <strain evidence="10 11">MPI-SDFR-AT-0080</strain>
    </source>
</reference>
<feature type="compositionally biased region" description="Low complexity" evidence="8">
    <location>
        <begin position="102"/>
        <end position="123"/>
    </location>
</feature>
<keyword evidence="4 7" id="KW-0863">Zinc-finger</keyword>
<dbReference type="InterPro" id="IPR007219">
    <property type="entry name" value="XnlR_reg_dom"/>
</dbReference>
<dbReference type="PROSITE" id="PS00028">
    <property type="entry name" value="ZINC_FINGER_C2H2_1"/>
    <property type="match status" value="2"/>
</dbReference>
<feature type="compositionally biased region" description="Low complexity" evidence="8">
    <location>
        <begin position="7"/>
        <end position="60"/>
    </location>
</feature>
<dbReference type="Pfam" id="PF04082">
    <property type="entry name" value="Fungal_trans"/>
    <property type="match status" value="1"/>
</dbReference>
<dbReference type="InterPro" id="IPR013087">
    <property type="entry name" value="Znf_C2H2_type"/>
</dbReference>
<keyword evidence="3" id="KW-0677">Repeat</keyword>
<evidence type="ECO:0000256" key="3">
    <source>
        <dbReference type="ARBA" id="ARBA00022737"/>
    </source>
</evidence>
<feature type="region of interest" description="Disordered" evidence="8">
    <location>
        <begin position="192"/>
        <end position="264"/>
    </location>
</feature>
<keyword evidence="2" id="KW-0479">Metal-binding</keyword>
<dbReference type="PANTHER" id="PTHR40626">
    <property type="entry name" value="MIP31509P"/>
    <property type="match status" value="1"/>
</dbReference>
<evidence type="ECO:0000259" key="9">
    <source>
        <dbReference type="PROSITE" id="PS50157"/>
    </source>
</evidence>
<gene>
    <name evidence="10" type="ORF">B0J12DRAFT_738313</name>
</gene>
<dbReference type="EMBL" id="JAGTJR010000008">
    <property type="protein sequence ID" value="KAH7055587.1"/>
    <property type="molecule type" value="Genomic_DNA"/>
</dbReference>
<dbReference type="InterPro" id="IPR051059">
    <property type="entry name" value="VerF-like"/>
</dbReference>
<keyword evidence="11" id="KW-1185">Reference proteome</keyword>
<name>A0ABQ8GJK2_9PEZI</name>
<keyword evidence="5" id="KW-0862">Zinc</keyword>
<feature type="region of interest" description="Disordered" evidence="8">
    <location>
        <begin position="1"/>
        <end position="142"/>
    </location>
</feature>
<evidence type="ECO:0000313" key="11">
    <source>
        <dbReference type="Proteomes" id="UP000774617"/>
    </source>
</evidence>
<feature type="domain" description="C2H2-type" evidence="9">
    <location>
        <begin position="145"/>
        <end position="172"/>
    </location>
</feature>